<organism evidence="2">
    <name type="scientific">Cucumis melo</name>
    <name type="common">Muskmelon</name>
    <dbReference type="NCBI Taxonomy" id="3656"/>
    <lineage>
        <taxon>Eukaryota</taxon>
        <taxon>Viridiplantae</taxon>
        <taxon>Streptophyta</taxon>
        <taxon>Embryophyta</taxon>
        <taxon>Tracheophyta</taxon>
        <taxon>Spermatophyta</taxon>
        <taxon>Magnoliopsida</taxon>
        <taxon>eudicotyledons</taxon>
        <taxon>Gunneridae</taxon>
        <taxon>Pentapetalae</taxon>
        <taxon>rosids</taxon>
        <taxon>fabids</taxon>
        <taxon>Cucurbitales</taxon>
        <taxon>Cucurbitaceae</taxon>
        <taxon>Benincaseae</taxon>
        <taxon>Cucumis</taxon>
    </lineage>
</organism>
<proteinExistence type="predicted"/>
<dbReference type="AlphaFoldDB" id="A0A9I9E8S2"/>
<feature type="region of interest" description="Disordered" evidence="1">
    <location>
        <begin position="1"/>
        <end position="21"/>
    </location>
</feature>
<evidence type="ECO:0000256" key="1">
    <source>
        <dbReference type="SAM" id="MobiDB-lite"/>
    </source>
</evidence>
<accession>A0A9I9E8S2</accession>
<dbReference type="EnsemblPlants" id="MELO3C030237.2.1">
    <property type="protein sequence ID" value="MELO3C030237.2.1"/>
    <property type="gene ID" value="MELO3C030237.2"/>
</dbReference>
<name>A0A9I9E8S2_CUCME</name>
<evidence type="ECO:0000313" key="2">
    <source>
        <dbReference type="EnsemblPlants" id="MELO3C030237.2.1"/>
    </source>
</evidence>
<protein>
    <submittedName>
        <fullName evidence="2">Uncharacterized protein</fullName>
    </submittedName>
</protein>
<dbReference type="Gramene" id="MELO3C030237.2.1">
    <property type="protein sequence ID" value="MELO3C030237.2.1"/>
    <property type="gene ID" value="MELO3C030237.2"/>
</dbReference>
<feature type="compositionally biased region" description="Basic and acidic residues" evidence="1">
    <location>
        <begin position="1"/>
        <end position="20"/>
    </location>
</feature>
<sequence length="68" mass="8066">RPNQTDSRHRDDHRNDRSVETDSLSYLKRRIERCIEVVFIGFLYRFHTLVRKELNSTSIGMSSGSRIL</sequence>
<reference evidence="2" key="1">
    <citation type="submission" date="2023-03" db="UniProtKB">
        <authorList>
            <consortium name="EnsemblPlants"/>
        </authorList>
    </citation>
    <scope>IDENTIFICATION</scope>
</reference>